<evidence type="ECO:0000313" key="1">
    <source>
        <dbReference type="EMBL" id="KAJ9052806.1"/>
    </source>
</evidence>
<dbReference type="Proteomes" id="UP001165960">
    <property type="component" value="Unassembled WGS sequence"/>
</dbReference>
<comment type="caution">
    <text evidence="1">The sequence shown here is derived from an EMBL/GenBank/DDBJ whole genome shotgun (WGS) entry which is preliminary data.</text>
</comment>
<accession>A0ACC2RRY9</accession>
<evidence type="ECO:0000313" key="2">
    <source>
        <dbReference type="Proteomes" id="UP001165960"/>
    </source>
</evidence>
<dbReference type="EMBL" id="QTSX02006600">
    <property type="protein sequence ID" value="KAJ9052806.1"/>
    <property type="molecule type" value="Genomic_DNA"/>
</dbReference>
<keyword evidence="2" id="KW-1185">Reference proteome</keyword>
<sequence length="58" mass="6541">MVIGKVLEEFAAMQTRCKPQPKKLPHLENDNPFQLAPGFDPGHVIVTDELEHYKVSVP</sequence>
<proteinExistence type="predicted"/>
<reference evidence="1" key="1">
    <citation type="submission" date="2022-04" db="EMBL/GenBank/DDBJ databases">
        <title>Genome of the entomopathogenic fungus Entomophthora muscae.</title>
        <authorList>
            <person name="Elya C."/>
            <person name="Lovett B.R."/>
            <person name="Lee E."/>
            <person name="Macias A.M."/>
            <person name="Hajek A.E."/>
            <person name="De Bivort B.L."/>
            <person name="Kasson M.T."/>
            <person name="De Fine Licht H.H."/>
            <person name="Stajich J.E."/>
        </authorList>
    </citation>
    <scope>NUCLEOTIDE SEQUENCE</scope>
    <source>
        <strain evidence="1">Berkeley</strain>
    </source>
</reference>
<gene>
    <name evidence="1" type="ORF">DSO57_1030530</name>
</gene>
<protein>
    <submittedName>
        <fullName evidence="1">Uncharacterized protein</fullName>
    </submittedName>
</protein>
<name>A0ACC2RRY9_9FUNG</name>
<organism evidence="1 2">
    <name type="scientific">Entomophthora muscae</name>
    <dbReference type="NCBI Taxonomy" id="34485"/>
    <lineage>
        <taxon>Eukaryota</taxon>
        <taxon>Fungi</taxon>
        <taxon>Fungi incertae sedis</taxon>
        <taxon>Zoopagomycota</taxon>
        <taxon>Entomophthoromycotina</taxon>
        <taxon>Entomophthoromycetes</taxon>
        <taxon>Entomophthorales</taxon>
        <taxon>Entomophthoraceae</taxon>
        <taxon>Entomophthora</taxon>
    </lineage>
</organism>